<dbReference type="RefSeq" id="WP_174495006.1">
    <property type="nucleotide sequence ID" value="NZ_CADDWK010000002.1"/>
</dbReference>
<dbReference type="PROSITE" id="PS51257">
    <property type="entry name" value="PROKAR_LIPOPROTEIN"/>
    <property type="match status" value="1"/>
</dbReference>
<dbReference type="InterPro" id="IPR006127">
    <property type="entry name" value="ZnuA-like"/>
</dbReference>
<evidence type="ECO:0000313" key="7">
    <source>
        <dbReference type="EMBL" id="MBB6452324.1"/>
    </source>
</evidence>
<dbReference type="PANTHER" id="PTHR42953">
    <property type="entry name" value="HIGH-AFFINITY ZINC UPTAKE SYSTEM PROTEIN ZNUA-RELATED"/>
    <property type="match status" value="1"/>
</dbReference>
<dbReference type="GO" id="GO:0046872">
    <property type="term" value="F:metal ion binding"/>
    <property type="evidence" value="ECO:0007669"/>
    <property type="project" value="InterPro"/>
</dbReference>
<organism evidence="7 8">
    <name type="scientific">Salirhabdus euzebyi</name>
    <dbReference type="NCBI Taxonomy" id="394506"/>
    <lineage>
        <taxon>Bacteria</taxon>
        <taxon>Bacillati</taxon>
        <taxon>Bacillota</taxon>
        <taxon>Bacilli</taxon>
        <taxon>Bacillales</taxon>
        <taxon>Bacillaceae</taxon>
        <taxon>Salirhabdus</taxon>
    </lineage>
</organism>
<feature type="chain" id="PRO_5039365014" evidence="6">
    <location>
        <begin position="23"/>
        <end position="357"/>
    </location>
</feature>
<dbReference type="Pfam" id="PF01297">
    <property type="entry name" value="ZnuA"/>
    <property type="match status" value="1"/>
</dbReference>
<dbReference type="Proteomes" id="UP000581688">
    <property type="component" value="Unassembled WGS sequence"/>
</dbReference>
<dbReference type="InterPro" id="IPR050492">
    <property type="entry name" value="Bact_metal-bind_prot9"/>
</dbReference>
<feature type="coiled-coil region" evidence="4">
    <location>
        <begin position="216"/>
        <end position="243"/>
    </location>
</feature>
<feature type="compositionally biased region" description="Basic and acidic residues" evidence="5">
    <location>
        <begin position="172"/>
        <end position="189"/>
    </location>
</feature>
<evidence type="ECO:0000256" key="4">
    <source>
        <dbReference type="SAM" id="Coils"/>
    </source>
</evidence>
<feature type="region of interest" description="Disordered" evidence="5">
    <location>
        <begin position="128"/>
        <end position="189"/>
    </location>
</feature>
<dbReference type="PANTHER" id="PTHR42953:SF8">
    <property type="entry name" value="ZINT DOMAIN-CONTAINING PROTEIN"/>
    <property type="match status" value="1"/>
</dbReference>
<dbReference type="Gene3D" id="3.40.50.1980">
    <property type="entry name" value="Nitrogenase molybdenum iron protein domain"/>
    <property type="match status" value="3"/>
</dbReference>
<feature type="signal peptide" evidence="6">
    <location>
        <begin position="1"/>
        <end position="22"/>
    </location>
</feature>
<evidence type="ECO:0000256" key="2">
    <source>
        <dbReference type="ARBA" id="ARBA00022729"/>
    </source>
</evidence>
<dbReference type="PRINTS" id="PR00690">
    <property type="entry name" value="ADHESNFAMILY"/>
</dbReference>
<protein>
    <submittedName>
        <fullName evidence="7">Zinc transport system substrate-binding protein</fullName>
    </submittedName>
</protein>
<dbReference type="GO" id="GO:0030001">
    <property type="term" value="P:metal ion transport"/>
    <property type="evidence" value="ECO:0007669"/>
    <property type="project" value="InterPro"/>
</dbReference>
<sequence length="357" mass="40762">MKKLKRLTYFMIALSIFLSACTDEKTATEDNDNRLKVYTTLYPIEDFVKKIGGEHVEVETIISPGMDIHTYEPTSKAIVNIAKADLFVYSGAGLETFAEKISEAVKAEKVTILEASKGIELLDHVHDHSQEEEHAHEEEGTHEEEHAHEEEGTHEEEHAHEEEGTHEEETNEDAHSHDDGHNHGETDPHVWLDPIRSIKLAENIKDTLSVLSPENKEEFETNFEQLKEDLEELDEEFHSQIETAKFNKILVTHGAYGYWEEAYGLEQISITGLSVENEPSQKELAELIETVTEHGIHYLIYEQNIEPEVAKIIEDEINATPLFLHNLEVLTEEDIQNGEDYFSLMRKNLSVLVKALN</sequence>
<comment type="caution">
    <text evidence="7">The sequence shown here is derived from an EMBL/GenBank/DDBJ whole genome shotgun (WGS) entry which is preliminary data.</text>
</comment>
<evidence type="ECO:0000313" key="8">
    <source>
        <dbReference type="Proteomes" id="UP000581688"/>
    </source>
</evidence>
<gene>
    <name evidence="7" type="ORF">HNQ94_000769</name>
</gene>
<proteinExistence type="inferred from homology"/>
<dbReference type="EMBL" id="JACHGH010000002">
    <property type="protein sequence ID" value="MBB6452324.1"/>
    <property type="molecule type" value="Genomic_DNA"/>
</dbReference>
<evidence type="ECO:0000256" key="5">
    <source>
        <dbReference type="SAM" id="MobiDB-lite"/>
    </source>
</evidence>
<dbReference type="InterPro" id="IPR006129">
    <property type="entry name" value="AdhesinB"/>
</dbReference>
<keyword evidence="4" id="KW-0175">Coiled coil</keyword>
<keyword evidence="8" id="KW-1185">Reference proteome</keyword>
<reference evidence="7 8" key="1">
    <citation type="submission" date="2020-08" db="EMBL/GenBank/DDBJ databases">
        <title>Genomic Encyclopedia of Type Strains, Phase IV (KMG-IV): sequencing the most valuable type-strain genomes for metagenomic binning, comparative biology and taxonomic classification.</title>
        <authorList>
            <person name="Goeker M."/>
        </authorList>
    </citation>
    <scope>NUCLEOTIDE SEQUENCE [LARGE SCALE GENOMIC DNA]</scope>
    <source>
        <strain evidence="7 8">DSM 19612</strain>
    </source>
</reference>
<keyword evidence="2 6" id="KW-0732">Signal</keyword>
<feature type="compositionally biased region" description="Basic and acidic residues" evidence="5">
    <location>
        <begin position="128"/>
        <end position="163"/>
    </location>
</feature>
<comment type="similarity">
    <text evidence="3">Belongs to the bacterial solute-binding protein 9 family.</text>
</comment>
<evidence type="ECO:0000256" key="6">
    <source>
        <dbReference type="SAM" id="SignalP"/>
    </source>
</evidence>
<accession>A0A841PWP7</accession>
<dbReference type="SUPFAM" id="SSF53807">
    <property type="entry name" value="Helical backbone' metal receptor"/>
    <property type="match status" value="1"/>
</dbReference>
<dbReference type="InterPro" id="IPR006128">
    <property type="entry name" value="Lipoprotein_PsaA-like"/>
</dbReference>
<evidence type="ECO:0000256" key="1">
    <source>
        <dbReference type="ARBA" id="ARBA00022448"/>
    </source>
</evidence>
<dbReference type="AlphaFoldDB" id="A0A841PWP7"/>
<dbReference type="GO" id="GO:0007155">
    <property type="term" value="P:cell adhesion"/>
    <property type="evidence" value="ECO:0007669"/>
    <property type="project" value="InterPro"/>
</dbReference>
<keyword evidence="1 3" id="KW-0813">Transport</keyword>
<dbReference type="PRINTS" id="PR00691">
    <property type="entry name" value="ADHESINB"/>
</dbReference>
<name>A0A841PWP7_9BACI</name>
<evidence type="ECO:0000256" key="3">
    <source>
        <dbReference type="RuleBase" id="RU003512"/>
    </source>
</evidence>